<feature type="chain" id="PRO_5037088217" description="Membrane dipeptidase" evidence="3">
    <location>
        <begin position="40"/>
        <end position="627"/>
    </location>
</feature>
<evidence type="ECO:0000313" key="5">
    <source>
        <dbReference type="Proteomes" id="UP000654947"/>
    </source>
</evidence>
<keyword evidence="3" id="KW-0732">Signal</keyword>
<evidence type="ECO:0000256" key="2">
    <source>
        <dbReference type="SAM" id="Phobius"/>
    </source>
</evidence>
<feature type="transmembrane region" description="Helical" evidence="2">
    <location>
        <begin position="600"/>
        <end position="621"/>
    </location>
</feature>
<name>A0A918XKS2_9ACTN</name>
<keyword evidence="5" id="KW-1185">Reference proteome</keyword>
<keyword evidence="2" id="KW-0472">Membrane</keyword>
<evidence type="ECO:0000256" key="1">
    <source>
        <dbReference type="SAM" id="MobiDB-lite"/>
    </source>
</evidence>
<dbReference type="PANTHER" id="PTHR12994:SF17">
    <property type="entry name" value="LD30995P"/>
    <property type="match status" value="1"/>
</dbReference>
<keyword evidence="2" id="KW-0812">Transmembrane</keyword>
<dbReference type="EMBL" id="BMXL01000039">
    <property type="protein sequence ID" value="GHD36391.1"/>
    <property type="molecule type" value="Genomic_DNA"/>
</dbReference>
<dbReference type="InterPro" id="IPR005322">
    <property type="entry name" value="Peptidase_C69"/>
</dbReference>
<evidence type="ECO:0000313" key="4">
    <source>
        <dbReference type="EMBL" id="GHD36391.1"/>
    </source>
</evidence>
<organism evidence="4 5">
    <name type="scientific">Nocardiopsis kunsanensis</name>
    <dbReference type="NCBI Taxonomy" id="141693"/>
    <lineage>
        <taxon>Bacteria</taxon>
        <taxon>Bacillati</taxon>
        <taxon>Actinomycetota</taxon>
        <taxon>Actinomycetes</taxon>
        <taxon>Streptosporangiales</taxon>
        <taxon>Nocardiopsidaceae</taxon>
        <taxon>Nocardiopsis</taxon>
    </lineage>
</organism>
<keyword evidence="2" id="KW-1133">Transmembrane helix</keyword>
<dbReference type="PANTHER" id="PTHR12994">
    <property type="entry name" value="SECERNIN"/>
    <property type="match status" value="1"/>
</dbReference>
<feature type="signal peptide" evidence="3">
    <location>
        <begin position="1"/>
        <end position="39"/>
    </location>
</feature>
<sequence>MRVPGSGPSGQGSPPVPARAGAAGLALLLALAPLTPAHAHTSQEQVPSAPAGSTPPPQEGPANSDKSIGFYVGKDLTDDGSVLLGGFGHEPSSHWLEIVQDQEHPEGATVQVGATEEADLPGELTEIPQVEQTAKYLTMNYSEFAGFPAPLTNGGLNEHQVAVRDIWSDSREELVEMTPAPQEGPQYSDLARLMMERATTAREAVEIAGELIDEHGYTTYGGNSHLIADENEGWVLVEFAGGQGLWAAERLGSEDVRVSYPGYIQDFPLQREDDSDFMGSNDLVSFAEEQDWFEAEGEESIDLQQVYGTPFPGPPGDDEEAPFRYPPRLEEELQEMAPMSLQDMQRMVRDPRWSDDRSGYGQVAHLQEDLAHPDLATLWVAPTAAVTAPYIPWHIGAEEIPPEYSQHRYLTSGSAANYLDPEYAHLEATQYPVRTFKRLMYYTCEHPGAFLGEVTDTFEGFEAQMLQDIGEVEEEALEAFEAGDRDEGRAVLTRFSNEWATDALDLGTFMVDDVQERTKDGWGIRMPEQERSEDVTANAESLDMSLGGQDVVTARDRVNCDMGGGWQDGSTLERQGTYGDPDAVPDFRAEQGGARASASWGWVLGGTALGLLVGAGGMYLLGRRTSA</sequence>
<proteinExistence type="predicted"/>
<dbReference type="RefSeq" id="WP_193518638.1">
    <property type="nucleotide sequence ID" value="NZ_BMXL01000039.1"/>
</dbReference>
<dbReference type="Gene3D" id="3.60.60.10">
    <property type="entry name" value="Penicillin V Acylase, Chain A"/>
    <property type="match status" value="1"/>
</dbReference>
<dbReference type="Pfam" id="PF03577">
    <property type="entry name" value="Peptidase_C69"/>
    <property type="match status" value="1"/>
</dbReference>
<evidence type="ECO:0000256" key="3">
    <source>
        <dbReference type="SAM" id="SignalP"/>
    </source>
</evidence>
<accession>A0A918XKS2</accession>
<comment type="caution">
    <text evidence="4">The sequence shown here is derived from an EMBL/GenBank/DDBJ whole genome shotgun (WGS) entry which is preliminary data.</text>
</comment>
<dbReference type="Proteomes" id="UP000654947">
    <property type="component" value="Unassembled WGS sequence"/>
</dbReference>
<protein>
    <recommendedName>
        <fullName evidence="6">Membrane dipeptidase</fullName>
    </recommendedName>
</protein>
<dbReference type="GO" id="GO:0070004">
    <property type="term" value="F:cysteine-type exopeptidase activity"/>
    <property type="evidence" value="ECO:0007669"/>
    <property type="project" value="InterPro"/>
</dbReference>
<evidence type="ECO:0008006" key="6">
    <source>
        <dbReference type="Google" id="ProtNLM"/>
    </source>
</evidence>
<dbReference type="GO" id="GO:0016805">
    <property type="term" value="F:dipeptidase activity"/>
    <property type="evidence" value="ECO:0007669"/>
    <property type="project" value="InterPro"/>
</dbReference>
<gene>
    <name evidence="4" type="ORF">GCM10007147_43720</name>
</gene>
<dbReference type="GO" id="GO:0006508">
    <property type="term" value="P:proteolysis"/>
    <property type="evidence" value="ECO:0007669"/>
    <property type="project" value="InterPro"/>
</dbReference>
<dbReference type="AlphaFoldDB" id="A0A918XKS2"/>
<feature type="region of interest" description="Disordered" evidence="1">
    <location>
        <begin position="36"/>
        <end position="70"/>
    </location>
</feature>
<reference evidence="4 5" key="1">
    <citation type="journal article" date="2014" name="Int. J. Syst. Evol. Microbiol.">
        <title>Complete genome sequence of Corynebacterium casei LMG S-19264T (=DSM 44701T), isolated from a smear-ripened cheese.</title>
        <authorList>
            <consortium name="US DOE Joint Genome Institute (JGI-PGF)"/>
            <person name="Walter F."/>
            <person name="Albersmeier A."/>
            <person name="Kalinowski J."/>
            <person name="Ruckert C."/>
        </authorList>
    </citation>
    <scope>NUCLEOTIDE SEQUENCE [LARGE SCALE GENOMIC DNA]</scope>
    <source>
        <strain evidence="4 5">KCTC 19473</strain>
    </source>
</reference>